<dbReference type="InterPro" id="IPR008280">
    <property type="entry name" value="Tub_FtsZ_C"/>
</dbReference>
<dbReference type="InterPro" id="IPR003008">
    <property type="entry name" value="Tubulin_FtsZ_GTPase"/>
</dbReference>
<feature type="domain" description="Tubulin/FtsZ 2-layer sandwich" evidence="5">
    <location>
        <begin position="57"/>
        <end position="174"/>
    </location>
</feature>
<comment type="caution">
    <text evidence="6">The sequence shown here is derived from an EMBL/GenBank/DDBJ whole genome shotgun (WGS) entry which is preliminary data.</text>
</comment>
<dbReference type="SMART" id="SM00865">
    <property type="entry name" value="Tubulin_C"/>
    <property type="match status" value="1"/>
</dbReference>
<feature type="region of interest" description="Disordered" evidence="4">
    <location>
        <begin position="171"/>
        <end position="200"/>
    </location>
</feature>
<dbReference type="InterPro" id="IPR036525">
    <property type="entry name" value="Tubulin/FtsZ_GTPase_sf"/>
</dbReference>
<evidence type="ECO:0000259" key="5">
    <source>
        <dbReference type="SMART" id="SM00865"/>
    </source>
</evidence>
<dbReference type="EMBL" id="JABEZZ010000002">
    <property type="protein sequence ID" value="MBA0581389.1"/>
    <property type="molecule type" value="Genomic_DNA"/>
</dbReference>
<dbReference type="GO" id="GO:0010020">
    <property type="term" value="P:chloroplast fission"/>
    <property type="evidence" value="ECO:0007669"/>
    <property type="project" value="TreeGrafter"/>
</dbReference>
<name>A0A7J8NWI4_GOSRA</name>
<dbReference type="GO" id="GO:0009507">
    <property type="term" value="C:chloroplast"/>
    <property type="evidence" value="ECO:0007669"/>
    <property type="project" value="TreeGrafter"/>
</dbReference>
<dbReference type="GO" id="GO:0042802">
    <property type="term" value="F:identical protein binding"/>
    <property type="evidence" value="ECO:0007669"/>
    <property type="project" value="UniProtKB-ARBA"/>
</dbReference>
<dbReference type="InterPro" id="IPR045061">
    <property type="entry name" value="FtsZ/CetZ"/>
</dbReference>
<dbReference type="SUPFAM" id="SSF52490">
    <property type="entry name" value="Tubulin nucleotide-binding domain-like"/>
    <property type="match status" value="1"/>
</dbReference>
<sequence length="216" mass="22697">IAALRENVDTLIVIPNDKLLTAVSPSTPVTEAFNLADDILRQGVRGISDIITIPGLVNVDFADVRTIMANAGSSLMGIGTATGKTRARDAALNAIQSPLLDLGIERATGIVWNITGGSDLTLFEVNAAAEVIYDLVDPAANLIFGAVIDPSLSGQVSITLIATGFKNQEGERSQAGRLTQGDTGLGINRRPSFSEGGSVDIPEFLKKKGHSRYPRA</sequence>
<evidence type="ECO:0000256" key="3">
    <source>
        <dbReference type="ARBA" id="ARBA00023134"/>
    </source>
</evidence>
<dbReference type="PANTHER" id="PTHR30314">
    <property type="entry name" value="CELL DIVISION PROTEIN FTSZ-RELATED"/>
    <property type="match status" value="1"/>
</dbReference>
<dbReference type="InterPro" id="IPR000158">
    <property type="entry name" value="Cell_div_FtsZ"/>
</dbReference>
<feature type="non-terminal residue" evidence="6">
    <location>
        <position position="216"/>
    </location>
</feature>
<dbReference type="Gene3D" id="3.40.50.1440">
    <property type="entry name" value="Tubulin/FtsZ, GTPase domain"/>
    <property type="match status" value="1"/>
</dbReference>
<dbReference type="GO" id="GO:0003924">
    <property type="term" value="F:GTPase activity"/>
    <property type="evidence" value="ECO:0007669"/>
    <property type="project" value="InterPro"/>
</dbReference>
<dbReference type="PANTHER" id="PTHR30314:SF3">
    <property type="entry name" value="MITOCHONDRIAL DIVISION PROTEIN FSZA"/>
    <property type="match status" value="1"/>
</dbReference>
<accession>A0A7J8NWI4</accession>
<organism evidence="6 7">
    <name type="scientific">Gossypium raimondii</name>
    <name type="common">Peruvian cotton</name>
    <name type="synonym">Gossypium klotzschianum subsp. raimondii</name>
    <dbReference type="NCBI Taxonomy" id="29730"/>
    <lineage>
        <taxon>Eukaryota</taxon>
        <taxon>Viridiplantae</taxon>
        <taxon>Streptophyta</taxon>
        <taxon>Embryophyta</taxon>
        <taxon>Tracheophyta</taxon>
        <taxon>Spermatophyta</taxon>
        <taxon>Magnoliopsida</taxon>
        <taxon>eudicotyledons</taxon>
        <taxon>Gunneridae</taxon>
        <taxon>Pentapetalae</taxon>
        <taxon>rosids</taxon>
        <taxon>malvids</taxon>
        <taxon>Malvales</taxon>
        <taxon>Malvaceae</taxon>
        <taxon>Malvoideae</taxon>
        <taxon>Gossypium</taxon>
    </lineage>
</organism>
<dbReference type="CDD" id="cd02201">
    <property type="entry name" value="FtsZ_type1"/>
    <property type="match status" value="1"/>
</dbReference>
<proteinExistence type="inferred from homology"/>
<dbReference type="InterPro" id="IPR024757">
    <property type="entry name" value="FtsZ_C"/>
</dbReference>
<evidence type="ECO:0000313" key="7">
    <source>
        <dbReference type="Proteomes" id="UP000593578"/>
    </source>
</evidence>
<dbReference type="Gene3D" id="3.30.1330.20">
    <property type="entry name" value="Tubulin/FtsZ, C-terminal domain"/>
    <property type="match status" value="1"/>
</dbReference>
<gene>
    <name evidence="6" type="ORF">Gorai_023569</name>
</gene>
<dbReference type="Pfam" id="PF12327">
    <property type="entry name" value="FtsZ_C"/>
    <property type="match status" value="1"/>
</dbReference>
<keyword evidence="3" id="KW-0342">GTP-binding</keyword>
<dbReference type="GO" id="GO:0005525">
    <property type="term" value="F:GTP binding"/>
    <property type="evidence" value="ECO:0007669"/>
    <property type="project" value="UniProtKB-KW"/>
</dbReference>
<dbReference type="SUPFAM" id="SSF55307">
    <property type="entry name" value="Tubulin C-terminal domain-like"/>
    <property type="match status" value="1"/>
</dbReference>
<comment type="similarity">
    <text evidence="1">Belongs to the FtsZ family.</text>
</comment>
<evidence type="ECO:0000256" key="1">
    <source>
        <dbReference type="ARBA" id="ARBA00009690"/>
    </source>
</evidence>
<dbReference type="Proteomes" id="UP000593578">
    <property type="component" value="Unassembled WGS sequence"/>
</dbReference>
<evidence type="ECO:0000256" key="4">
    <source>
        <dbReference type="SAM" id="MobiDB-lite"/>
    </source>
</evidence>
<dbReference type="AlphaFoldDB" id="A0A7J8NWI4"/>
<evidence type="ECO:0000256" key="2">
    <source>
        <dbReference type="ARBA" id="ARBA00022741"/>
    </source>
</evidence>
<dbReference type="PRINTS" id="PR00423">
    <property type="entry name" value="CELLDVISFTSZ"/>
</dbReference>
<evidence type="ECO:0000313" key="6">
    <source>
        <dbReference type="EMBL" id="MBA0581389.1"/>
    </source>
</evidence>
<dbReference type="FunFam" id="3.30.1330.20:FF:000007">
    <property type="entry name" value="Cell division protein ftsZ, putative"/>
    <property type="match status" value="1"/>
</dbReference>
<dbReference type="InterPro" id="IPR018316">
    <property type="entry name" value="Tubulin/FtsZ_2-layer-sand-dom"/>
</dbReference>
<protein>
    <recommendedName>
        <fullName evidence="5">Tubulin/FtsZ 2-layer sandwich domain-containing protein</fullName>
    </recommendedName>
</protein>
<reference evidence="6 7" key="1">
    <citation type="journal article" date="2019" name="Genome Biol. Evol.">
        <title>Insights into the evolution of the New World diploid cottons (Gossypium, subgenus Houzingenia) based on genome sequencing.</title>
        <authorList>
            <person name="Grover C.E."/>
            <person name="Arick M.A. 2nd"/>
            <person name="Thrash A."/>
            <person name="Conover J.L."/>
            <person name="Sanders W.S."/>
            <person name="Peterson D.G."/>
            <person name="Frelichowski J.E."/>
            <person name="Scheffler J.A."/>
            <person name="Scheffler B.E."/>
            <person name="Wendel J.F."/>
        </authorList>
    </citation>
    <scope>NUCLEOTIDE SEQUENCE [LARGE SCALE GENOMIC DNA]</scope>
    <source>
        <strain evidence="6">8</strain>
        <tissue evidence="6">Leaf</tissue>
    </source>
</reference>
<keyword evidence="2" id="KW-0547">Nucleotide-binding</keyword>
<dbReference type="InterPro" id="IPR037103">
    <property type="entry name" value="Tubulin/FtsZ-like_C"/>
</dbReference>